<dbReference type="SUPFAM" id="SSF48452">
    <property type="entry name" value="TPR-like"/>
    <property type="match status" value="1"/>
</dbReference>
<dbReference type="SUPFAM" id="SSF55729">
    <property type="entry name" value="Acyl-CoA N-acyltransferases (Nat)"/>
    <property type="match status" value="1"/>
</dbReference>
<dbReference type="InterPro" id="IPR000182">
    <property type="entry name" value="GNAT_dom"/>
</dbReference>
<dbReference type="Pfam" id="PF12688">
    <property type="entry name" value="TPR_5"/>
    <property type="match status" value="1"/>
</dbReference>
<keyword evidence="2 4" id="KW-0012">Acyltransferase</keyword>
<dbReference type="OrthoDB" id="3173333at2"/>
<dbReference type="GO" id="GO:0016747">
    <property type="term" value="F:acyltransferase activity, transferring groups other than amino-acyl groups"/>
    <property type="evidence" value="ECO:0007669"/>
    <property type="project" value="InterPro"/>
</dbReference>
<accession>A0A4R6J9S5</accession>
<sequence length="312" mass="33016">MTDVTIRPMAPADAEAVLALYQAGLDGGNASFEITAPTWEAFDAGRLDEHRFVATGERDEVLGWVAVTPVSARPVYAGVVEHSVYVSPAAQGRGVGRALLEALIDSTERAGIWTIQSGVFPENTASLALHRACGFRTVGIRSRLGKHGDRWRDVVLLERRSPDRESPIAAFWGTAGSLSPDEVVATMDGLAGEDAAGLFERASARDFAGREAEAEPLYRAALAAGLQDDLRPQAVIQLASTLRNLGRAAEAVTLLTEAGGLGAYEDERLAFLALALVDAGDEKRATALAVRALAAHAPHYGRALTAYANGML</sequence>
<comment type="caution">
    <text evidence="4">The sequence shown here is derived from an EMBL/GenBank/DDBJ whole genome shotgun (WGS) entry which is preliminary data.</text>
</comment>
<feature type="domain" description="N-acetyltransferase" evidence="3">
    <location>
        <begin position="4"/>
        <end position="158"/>
    </location>
</feature>
<keyword evidence="1 4" id="KW-0808">Transferase</keyword>
<name>A0A4R6J9S5_9ACTN</name>
<evidence type="ECO:0000256" key="2">
    <source>
        <dbReference type="ARBA" id="ARBA00023315"/>
    </source>
</evidence>
<dbReference type="EMBL" id="SNWR01000002">
    <property type="protein sequence ID" value="TDO32413.1"/>
    <property type="molecule type" value="Genomic_DNA"/>
</dbReference>
<dbReference type="Gene3D" id="1.25.40.10">
    <property type="entry name" value="Tetratricopeptide repeat domain"/>
    <property type="match status" value="1"/>
</dbReference>
<dbReference type="InterPro" id="IPR011990">
    <property type="entry name" value="TPR-like_helical_dom_sf"/>
</dbReference>
<evidence type="ECO:0000313" key="5">
    <source>
        <dbReference type="Proteomes" id="UP000294901"/>
    </source>
</evidence>
<evidence type="ECO:0000313" key="4">
    <source>
        <dbReference type="EMBL" id="TDO32413.1"/>
    </source>
</evidence>
<dbReference type="PANTHER" id="PTHR43072">
    <property type="entry name" value="N-ACETYLTRANSFERASE"/>
    <property type="match status" value="1"/>
</dbReference>
<proteinExistence type="predicted"/>
<dbReference type="Gene3D" id="3.40.630.30">
    <property type="match status" value="1"/>
</dbReference>
<dbReference type="Pfam" id="PF00583">
    <property type="entry name" value="Acetyltransf_1"/>
    <property type="match status" value="1"/>
</dbReference>
<dbReference type="Proteomes" id="UP000294901">
    <property type="component" value="Unassembled WGS sequence"/>
</dbReference>
<dbReference type="InterPro" id="IPR016181">
    <property type="entry name" value="Acyl_CoA_acyltransferase"/>
</dbReference>
<protein>
    <submittedName>
        <fullName evidence="4">L-amino acid N-acyltransferase YncA</fullName>
    </submittedName>
</protein>
<dbReference type="CDD" id="cd04301">
    <property type="entry name" value="NAT_SF"/>
    <property type="match status" value="1"/>
</dbReference>
<keyword evidence="5" id="KW-1185">Reference proteome</keyword>
<organism evidence="4 5">
    <name type="scientific">Paractinoplanes brasiliensis</name>
    <dbReference type="NCBI Taxonomy" id="52695"/>
    <lineage>
        <taxon>Bacteria</taxon>
        <taxon>Bacillati</taxon>
        <taxon>Actinomycetota</taxon>
        <taxon>Actinomycetes</taxon>
        <taxon>Micromonosporales</taxon>
        <taxon>Micromonosporaceae</taxon>
        <taxon>Paractinoplanes</taxon>
    </lineage>
</organism>
<dbReference type="InterPro" id="IPR041656">
    <property type="entry name" value="TPR_5"/>
</dbReference>
<gene>
    <name evidence="4" type="ORF">C8E87_7870</name>
</gene>
<reference evidence="4 5" key="1">
    <citation type="submission" date="2019-03" db="EMBL/GenBank/DDBJ databases">
        <title>Sequencing the genomes of 1000 actinobacteria strains.</title>
        <authorList>
            <person name="Klenk H.-P."/>
        </authorList>
    </citation>
    <scope>NUCLEOTIDE SEQUENCE [LARGE SCALE GENOMIC DNA]</scope>
    <source>
        <strain evidence="4 5">DSM 43805</strain>
    </source>
</reference>
<evidence type="ECO:0000259" key="3">
    <source>
        <dbReference type="PROSITE" id="PS51186"/>
    </source>
</evidence>
<dbReference type="PROSITE" id="PS51186">
    <property type="entry name" value="GNAT"/>
    <property type="match status" value="1"/>
</dbReference>
<dbReference type="AlphaFoldDB" id="A0A4R6J9S5"/>
<dbReference type="PANTHER" id="PTHR43072:SF23">
    <property type="entry name" value="UPF0039 PROTEIN C11D3.02C"/>
    <property type="match status" value="1"/>
</dbReference>
<evidence type="ECO:0000256" key="1">
    <source>
        <dbReference type="ARBA" id="ARBA00022679"/>
    </source>
</evidence>